<dbReference type="Proteomes" id="UP001589718">
    <property type="component" value="Unassembled WGS sequence"/>
</dbReference>
<keyword evidence="8" id="KW-1185">Reference proteome</keyword>
<dbReference type="SUPFAM" id="SSF53850">
    <property type="entry name" value="Periplasmic binding protein-like II"/>
    <property type="match status" value="1"/>
</dbReference>
<dbReference type="Gene3D" id="3.10.105.10">
    <property type="entry name" value="Dipeptide-binding Protein, Domain 3"/>
    <property type="match status" value="1"/>
</dbReference>
<evidence type="ECO:0000256" key="3">
    <source>
        <dbReference type="ARBA" id="ARBA00022448"/>
    </source>
</evidence>
<dbReference type="PANTHER" id="PTHR30290:SF10">
    <property type="entry name" value="PERIPLASMIC OLIGOPEPTIDE-BINDING PROTEIN-RELATED"/>
    <property type="match status" value="1"/>
</dbReference>
<comment type="subcellular location">
    <subcellularLocation>
        <location evidence="1">Cell envelope</location>
    </subcellularLocation>
</comment>
<sequence length="518" mass="56280">MGSVRLRVGATVVVVAAAAVGGWMLLPSDGDQGPAIRIGTTDASSSLDPAYAYDAGSWALYSNVFQSLLTLKTGSVTPTPDAAKSCGFVGAKLTTYACELRTDLTFANGKPLTPADVKFSFDRILRNGMDVGPRSLLSSLKSVTVEGQKITFNLLSGDSTFPFKVASGAGSIVDSTKYPADKERKGGAVDGSGPYAMAEYKNGEIARLRPNTAYKGSVAKTGRPIDVHYYDASTDLQAAWEAKEIDLTYRQLPPEMLAKLKPGEANVRISEVDATETRNMVFNVREKSKFHDVNVRRAVALLIDRPKLAQDVFHNTVEPLYDAIPKGIVGHSTPFFDVTSRPNAKRAKAALEEAGLTAPVSFTLGYFASDSSRAEAQELKKQLEAGGLFSVKLVEKAEWEAFQKDYKGARFDAYNVGWVADFPDPDNYSQPLVGKNNSNASAYENPEIEKLITRTQAVSDRGSTVDDFKRMHKIVAKDVPLVPLWQTKDYILSNGKVGGAEYLSDGTGVWRLWELSRL</sequence>
<gene>
    <name evidence="7" type="ORF">ACFFTU_19130</name>
</gene>
<dbReference type="Pfam" id="PF00496">
    <property type="entry name" value="SBP_bac_5"/>
    <property type="match status" value="1"/>
</dbReference>
<keyword evidence="5" id="KW-0812">Transmembrane</keyword>
<dbReference type="Gene3D" id="3.90.76.10">
    <property type="entry name" value="Dipeptide-binding Protein, Domain 1"/>
    <property type="match status" value="1"/>
</dbReference>
<organism evidence="7 8">
    <name type="scientific">Streptomyces cremeus</name>
    <dbReference type="NCBI Taxonomy" id="66881"/>
    <lineage>
        <taxon>Bacteria</taxon>
        <taxon>Bacillati</taxon>
        <taxon>Actinomycetota</taxon>
        <taxon>Actinomycetes</taxon>
        <taxon>Kitasatosporales</taxon>
        <taxon>Streptomycetaceae</taxon>
        <taxon>Streptomyces</taxon>
    </lineage>
</organism>
<dbReference type="Gene3D" id="3.40.190.10">
    <property type="entry name" value="Periplasmic binding protein-like II"/>
    <property type="match status" value="1"/>
</dbReference>
<evidence type="ECO:0000256" key="5">
    <source>
        <dbReference type="SAM" id="Phobius"/>
    </source>
</evidence>
<evidence type="ECO:0000259" key="6">
    <source>
        <dbReference type="Pfam" id="PF00496"/>
    </source>
</evidence>
<dbReference type="RefSeq" id="WP_345228812.1">
    <property type="nucleotide sequence ID" value="NZ_BAAAXE010000015.1"/>
</dbReference>
<protein>
    <submittedName>
        <fullName evidence="7">ABC transporter substrate-binding protein</fullName>
    </submittedName>
</protein>
<keyword evidence="4" id="KW-0732">Signal</keyword>
<comment type="similarity">
    <text evidence="2">Belongs to the bacterial solute-binding protein 5 family.</text>
</comment>
<evidence type="ECO:0000256" key="1">
    <source>
        <dbReference type="ARBA" id="ARBA00004196"/>
    </source>
</evidence>
<keyword evidence="5" id="KW-0472">Membrane</keyword>
<keyword evidence="5" id="KW-1133">Transmembrane helix</keyword>
<name>A0ABV5PFS0_STRCM</name>
<dbReference type="PIRSF" id="PIRSF002741">
    <property type="entry name" value="MppA"/>
    <property type="match status" value="1"/>
</dbReference>
<dbReference type="InterPro" id="IPR030678">
    <property type="entry name" value="Peptide/Ni-bd"/>
</dbReference>
<accession>A0ABV5PFS0</accession>
<reference evidence="7 8" key="1">
    <citation type="submission" date="2024-09" db="EMBL/GenBank/DDBJ databases">
        <authorList>
            <person name="Sun Q."/>
            <person name="Mori K."/>
        </authorList>
    </citation>
    <scope>NUCLEOTIDE SEQUENCE [LARGE SCALE GENOMIC DNA]</scope>
    <source>
        <strain evidence="7 8">JCM 4362</strain>
    </source>
</reference>
<evidence type="ECO:0000256" key="4">
    <source>
        <dbReference type="ARBA" id="ARBA00022729"/>
    </source>
</evidence>
<evidence type="ECO:0000313" key="8">
    <source>
        <dbReference type="Proteomes" id="UP001589718"/>
    </source>
</evidence>
<keyword evidence="3" id="KW-0813">Transport</keyword>
<proteinExistence type="inferred from homology"/>
<feature type="transmembrane region" description="Helical" evidence="5">
    <location>
        <begin position="7"/>
        <end position="26"/>
    </location>
</feature>
<evidence type="ECO:0000313" key="7">
    <source>
        <dbReference type="EMBL" id="MFB9522062.1"/>
    </source>
</evidence>
<feature type="domain" description="Solute-binding protein family 5" evidence="6">
    <location>
        <begin position="78"/>
        <end position="439"/>
    </location>
</feature>
<dbReference type="InterPro" id="IPR039424">
    <property type="entry name" value="SBP_5"/>
</dbReference>
<dbReference type="PANTHER" id="PTHR30290">
    <property type="entry name" value="PERIPLASMIC BINDING COMPONENT OF ABC TRANSPORTER"/>
    <property type="match status" value="1"/>
</dbReference>
<dbReference type="InterPro" id="IPR000914">
    <property type="entry name" value="SBP_5_dom"/>
</dbReference>
<comment type="caution">
    <text evidence="7">The sequence shown here is derived from an EMBL/GenBank/DDBJ whole genome shotgun (WGS) entry which is preliminary data.</text>
</comment>
<dbReference type="EMBL" id="JBHMCR010000009">
    <property type="protein sequence ID" value="MFB9522062.1"/>
    <property type="molecule type" value="Genomic_DNA"/>
</dbReference>
<evidence type="ECO:0000256" key="2">
    <source>
        <dbReference type="ARBA" id="ARBA00005695"/>
    </source>
</evidence>